<feature type="transmembrane region" description="Helical" evidence="1">
    <location>
        <begin position="196"/>
        <end position="217"/>
    </location>
</feature>
<keyword evidence="1" id="KW-0472">Membrane</keyword>
<gene>
    <name evidence="2" type="primary">Necator_chrI.g363</name>
    <name evidence="2" type="ORF">RB195_004242</name>
</gene>
<feature type="transmembrane region" description="Helical" evidence="1">
    <location>
        <begin position="99"/>
        <end position="119"/>
    </location>
</feature>
<comment type="caution">
    <text evidence="2">The sequence shown here is derived from an EMBL/GenBank/DDBJ whole genome shotgun (WGS) entry which is preliminary data.</text>
</comment>
<protein>
    <submittedName>
        <fullName evidence="2">Uncharacterized protein</fullName>
    </submittedName>
</protein>
<evidence type="ECO:0000313" key="3">
    <source>
        <dbReference type="Proteomes" id="UP001303046"/>
    </source>
</evidence>
<feature type="transmembrane region" description="Helical" evidence="1">
    <location>
        <begin position="77"/>
        <end position="93"/>
    </location>
</feature>
<proteinExistence type="predicted"/>
<feature type="transmembrane region" description="Helical" evidence="1">
    <location>
        <begin position="131"/>
        <end position="149"/>
    </location>
</feature>
<evidence type="ECO:0000313" key="2">
    <source>
        <dbReference type="EMBL" id="KAK6725803.1"/>
    </source>
</evidence>
<dbReference type="Proteomes" id="UP001303046">
    <property type="component" value="Unassembled WGS sequence"/>
</dbReference>
<organism evidence="2 3">
    <name type="scientific">Necator americanus</name>
    <name type="common">Human hookworm</name>
    <dbReference type="NCBI Taxonomy" id="51031"/>
    <lineage>
        <taxon>Eukaryota</taxon>
        <taxon>Metazoa</taxon>
        <taxon>Ecdysozoa</taxon>
        <taxon>Nematoda</taxon>
        <taxon>Chromadorea</taxon>
        <taxon>Rhabditida</taxon>
        <taxon>Rhabditina</taxon>
        <taxon>Rhabditomorpha</taxon>
        <taxon>Strongyloidea</taxon>
        <taxon>Ancylostomatidae</taxon>
        <taxon>Bunostominae</taxon>
        <taxon>Necator</taxon>
    </lineage>
</organism>
<evidence type="ECO:0000256" key="1">
    <source>
        <dbReference type="SAM" id="Phobius"/>
    </source>
</evidence>
<keyword evidence="3" id="KW-1185">Reference proteome</keyword>
<keyword evidence="1" id="KW-0812">Transmembrane</keyword>
<sequence length="247" mass="27288">MKLTGVRVIYSQPSPRLGADQGMDEGGPARLIGIYGGTCFLVHLETNGFTKPSAMMSSLPLLVLSFLALTSKMQVHARLATTGAFAILALSRYLLVSNFSWECAVLGYALATVGHLLYYYSFKSLIEEWSIALIMLATMYFTTLSYHCFSDLFTSIPFLVLLHACTFASSCFLVVAAGSICESRLEPDYEATQAAYIRLVGTLANVSSNTIFLLSLFALRVEALQVFSRWLFYIGEGLMFFANERTF</sequence>
<accession>A0ABR1BH91</accession>
<dbReference type="EMBL" id="JAVFWL010000001">
    <property type="protein sequence ID" value="KAK6725803.1"/>
    <property type="molecule type" value="Genomic_DNA"/>
</dbReference>
<feature type="transmembrane region" description="Helical" evidence="1">
    <location>
        <begin position="155"/>
        <end position="175"/>
    </location>
</feature>
<keyword evidence="1" id="KW-1133">Transmembrane helix</keyword>
<reference evidence="2 3" key="1">
    <citation type="submission" date="2023-08" db="EMBL/GenBank/DDBJ databases">
        <title>A Necator americanus chromosomal reference genome.</title>
        <authorList>
            <person name="Ilik V."/>
            <person name="Petrzelkova K.J."/>
            <person name="Pardy F."/>
            <person name="Fuh T."/>
            <person name="Niatou-Singa F.S."/>
            <person name="Gouil Q."/>
            <person name="Baker L."/>
            <person name="Ritchie M.E."/>
            <person name="Jex A.R."/>
            <person name="Gazzola D."/>
            <person name="Li H."/>
            <person name="Toshio Fujiwara R."/>
            <person name="Zhan B."/>
            <person name="Aroian R.V."/>
            <person name="Pafco B."/>
            <person name="Schwarz E.M."/>
        </authorList>
    </citation>
    <scope>NUCLEOTIDE SEQUENCE [LARGE SCALE GENOMIC DNA]</scope>
    <source>
        <strain evidence="2 3">Aroian</strain>
        <tissue evidence="2">Whole animal</tissue>
    </source>
</reference>
<name>A0ABR1BH91_NECAM</name>